<dbReference type="HOGENOM" id="CLU_3287468_0_0_9"/>
<organism evidence="1 2">
    <name type="scientific">[Clostridium] methylpentosum DSM 5476</name>
    <dbReference type="NCBI Taxonomy" id="537013"/>
    <lineage>
        <taxon>Bacteria</taxon>
        <taxon>Bacillati</taxon>
        <taxon>Bacillota</taxon>
        <taxon>Clostridia</taxon>
        <taxon>Eubacteriales</taxon>
        <taxon>Oscillospiraceae</taxon>
        <taxon>Oscillospiraceae incertae sedis</taxon>
    </lineage>
</organism>
<dbReference type="EMBL" id="ACEC01000044">
    <property type="protein sequence ID" value="EEG31097.1"/>
    <property type="molecule type" value="Genomic_DNA"/>
</dbReference>
<keyword evidence="2" id="KW-1185">Reference proteome</keyword>
<evidence type="ECO:0000313" key="1">
    <source>
        <dbReference type="EMBL" id="EEG31097.1"/>
    </source>
</evidence>
<evidence type="ECO:0000313" key="2">
    <source>
        <dbReference type="Proteomes" id="UP000003340"/>
    </source>
</evidence>
<reference evidence="1 2" key="1">
    <citation type="submission" date="2009-01" db="EMBL/GenBank/DDBJ databases">
        <authorList>
            <person name="Fulton L."/>
            <person name="Clifton S."/>
            <person name="Fulton B."/>
            <person name="Xu J."/>
            <person name="Minx P."/>
            <person name="Pepin K.H."/>
            <person name="Johnson M."/>
            <person name="Bhonagiri V."/>
            <person name="Nash W.E."/>
            <person name="Mardis E.R."/>
            <person name="Wilson R.K."/>
        </authorList>
    </citation>
    <scope>NUCLEOTIDE SEQUENCE [LARGE SCALE GENOMIC DNA]</scope>
    <source>
        <strain evidence="1 2">DSM 5476</strain>
    </source>
</reference>
<comment type="caution">
    <text evidence="1">The sequence shown here is derived from an EMBL/GenBank/DDBJ whole genome shotgun (WGS) entry which is preliminary data.</text>
</comment>
<proteinExistence type="predicted"/>
<protein>
    <submittedName>
        <fullName evidence="1">Uncharacterized protein</fullName>
    </submittedName>
</protein>
<sequence length="40" mass="4510">MFPLSRNNNWSANGAVHGIRIGLFCVVHSRFDVETNGFFV</sequence>
<accession>C0EBP3</accession>
<reference evidence="1 2" key="2">
    <citation type="submission" date="2009-02" db="EMBL/GenBank/DDBJ databases">
        <title>Draft genome sequence of Clostridium methylpentosum (DSM 5476).</title>
        <authorList>
            <person name="Sudarsanam P."/>
            <person name="Ley R."/>
            <person name="Guruge J."/>
            <person name="Turnbaugh P.J."/>
            <person name="Mahowald M."/>
            <person name="Liep D."/>
            <person name="Gordon J."/>
        </authorList>
    </citation>
    <scope>NUCLEOTIDE SEQUENCE [LARGE SCALE GENOMIC DNA]</scope>
    <source>
        <strain evidence="1 2">DSM 5476</strain>
    </source>
</reference>
<name>C0EBP3_9FIRM</name>
<gene>
    <name evidence="1" type="ORF">CLOSTMETH_01261</name>
</gene>
<dbReference type="Proteomes" id="UP000003340">
    <property type="component" value="Unassembled WGS sequence"/>
</dbReference>
<dbReference type="AlphaFoldDB" id="C0EBP3"/>